<keyword evidence="2" id="KW-0812">Transmembrane</keyword>
<dbReference type="EMBL" id="LC625835">
    <property type="protein sequence ID" value="BCU03722.1"/>
    <property type="molecule type" value="Genomic_DNA"/>
</dbReference>
<feature type="region of interest" description="Disordered" evidence="1">
    <location>
        <begin position="72"/>
        <end position="116"/>
    </location>
</feature>
<evidence type="ECO:0000256" key="1">
    <source>
        <dbReference type="SAM" id="MobiDB-lite"/>
    </source>
</evidence>
<evidence type="ECO:0008006" key="5">
    <source>
        <dbReference type="Google" id="ProtNLM"/>
    </source>
</evidence>
<sequence>MGARACSARQGRTDRGTRARQGTPRDRFPLAWAGFCRSVGRRRARAPSPALSALRYFLLFFRPALAAFFTTTNNRARKREKKQERGHRRPRALGHGRNTHTKKVGHKRDRKPNADRQQRPCTCLCRVFFPPFHTCAASFCVCFPLALFSVCVSFFFSPFSPC</sequence>
<accession>A0A811BSA7</accession>
<evidence type="ECO:0000313" key="3">
    <source>
        <dbReference type="EMBL" id="BCU03722.1"/>
    </source>
</evidence>
<reference evidence="3" key="1">
    <citation type="submission" date="2021-04" db="EMBL/GenBank/DDBJ databases">
        <title>Draft Genome Sequence of Pandoravirus japonicus, Isolated from the Sabaishi River of Niigata, Japan.</title>
        <authorList>
            <person name="Hosokawa N."/>
            <person name="Takahashi H."/>
            <person name="Aoki K."/>
            <person name="Takemura M."/>
        </authorList>
    </citation>
    <scope>NUCLEOTIDE SEQUENCE</scope>
</reference>
<feature type="region of interest" description="Disordered" evidence="1">
    <location>
        <begin position="1"/>
        <end position="25"/>
    </location>
</feature>
<evidence type="ECO:0000313" key="4">
    <source>
        <dbReference type="Proteomes" id="UP001253637"/>
    </source>
</evidence>
<organism evidence="3 4">
    <name type="scientific">Pandoravirus japonicus</name>
    <dbReference type="NCBI Taxonomy" id="2823154"/>
    <lineage>
        <taxon>Viruses</taxon>
        <taxon>Pandoravirus</taxon>
    </lineage>
</organism>
<feature type="transmembrane region" description="Helical" evidence="2">
    <location>
        <begin position="136"/>
        <end position="156"/>
    </location>
</feature>
<proteinExistence type="predicted"/>
<protein>
    <recommendedName>
        <fullName evidence="5">Transmembrane protein</fullName>
    </recommendedName>
</protein>
<evidence type="ECO:0000256" key="2">
    <source>
        <dbReference type="SAM" id="Phobius"/>
    </source>
</evidence>
<dbReference type="Proteomes" id="UP001253637">
    <property type="component" value="Segment"/>
</dbReference>
<name>A0A811BSA7_9VIRU</name>
<keyword evidence="2" id="KW-1133">Transmembrane helix</keyword>
<keyword evidence="2" id="KW-0472">Membrane</keyword>
<feature type="compositionally biased region" description="Basic and acidic residues" evidence="1">
    <location>
        <begin position="11"/>
        <end position="25"/>
    </location>
</feature>
<feature type="compositionally biased region" description="Basic residues" evidence="1">
    <location>
        <begin position="75"/>
        <end position="110"/>
    </location>
</feature>